<keyword evidence="4" id="KW-1185">Reference proteome</keyword>
<comment type="caution">
    <text evidence="1">The sequence shown here is derived from an EMBL/GenBank/DDBJ whole genome shotgun (WGS) entry which is preliminary data.</text>
</comment>
<evidence type="ECO:0000313" key="4">
    <source>
        <dbReference type="Proteomes" id="UP000182179"/>
    </source>
</evidence>
<organism evidence="1 3">
    <name type="scientific">Pseudomonas costantinii</name>
    <dbReference type="NCBI Taxonomy" id="168469"/>
    <lineage>
        <taxon>Bacteria</taxon>
        <taxon>Pseudomonadati</taxon>
        <taxon>Pseudomonadota</taxon>
        <taxon>Gammaproteobacteria</taxon>
        <taxon>Pseudomonadales</taxon>
        <taxon>Pseudomonadaceae</taxon>
        <taxon>Pseudomonas</taxon>
    </lineage>
</organism>
<dbReference type="EMBL" id="MDDR01000034">
    <property type="protein sequence ID" value="OIN51432.1"/>
    <property type="molecule type" value="Genomic_DNA"/>
</dbReference>
<proteinExistence type="predicted"/>
<name>A0A1S2UY39_9PSED</name>
<protein>
    <submittedName>
        <fullName evidence="1">Uncharacterized protein</fullName>
    </submittedName>
</protein>
<evidence type="ECO:0000313" key="3">
    <source>
        <dbReference type="Proteomes" id="UP000181661"/>
    </source>
</evidence>
<dbReference type="OrthoDB" id="7027699at2"/>
<reference evidence="1 3" key="1">
    <citation type="submission" date="2016-08" db="EMBL/GenBank/DDBJ databases">
        <title>Draft genome sequence of Pseudomonas costantinii LMG 22119, type strain isolated from cultivated mushroom (Agaricus bisporus) sporophores.</title>
        <authorList>
            <person name="Tambong J.T."/>
        </authorList>
    </citation>
    <scope>NUCLEOTIDE SEQUENCE [LARGE SCALE GENOMIC DNA]</scope>
    <source>
        <strain evidence="1 3">LMG 22119</strain>
    </source>
</reference>
<reference evidence="2 4" key="2">
    <citation type="submission" date="2016-10" db="EMBL/GenBank/DDBJ databases">
        <authorList>
            <person name="Varghese N."/>
            <person name="Submissions S."/>
        </authorList>
    </citation>
    <scope>NUCLEOTIDE SEQUENCE [LARGE SCALE GENOMIC DNA]</scope>
    <source>
        <strain evidence="2 4">BS2773</strain>
    </source>
</reference>
<accession>A0A1S2UY39</accession>
<dbReference type="RefSeq" id="WP_071485266.1">
    <property type="nucleotide sequence ID" value="NZ_FNTS01000002.1"/>
</dbReference>
<sequence>MPDPLPSSFFPDSLQLRISQLFALRPTLGALGITQAQLNEDTESVLEYYAEQLIDFFCGPDTESGNRWRQLSQMLAQRLRKVLQKQVDPITRSMLQTLLTYPDSGERTPALEAYGIRRHNVLALAIVGAEKALVYTVGHGLETVDSTTQAQVLENAERLEHDVFEGWALCALEAVLQRIDAIDFSDALRLEDLDRQLAWATRCNDFFQQGPEQETLRQQLPLWLKEGSPAGRLAYSKLLVAMAGGHRKYCAKSLLDDQPEDDIAHQACFARDLALQLRRVALEYSLQGLAGVTLDGYYRLRAAVKTYATHRHVQGEPMGFRRLMDESGYLIGAQNDEAGPWLAFRPWSAQVFQQVVTPPASGPVLVEPFAELFRDRQALADSHFNAQIAPDLEPDWRTDIGQRRTVALLLVSPDTPPVLEPATEHLRFKRLDAEWAGAGKALSVVQQHRLGALKRPLRVGTLIREGAHRGLHILNRVLILNKDENHFNVLSNNHINTVISINQPVHRLVDNPERPVNVGPYIAANPEDVWEIQRAPRFKRDVEGLSVRGHKSFGAAQALLARVNSASEQPAQPTTPPVEVEEQFERHARALNDAAIHLLHFTQRRNTPASAALITHLQARAEQLRSEGRRRRIDLVRSSQTPTVGDVEYLLGEHAIRIRRLNGRVLESIDGAVDYLQEFEVLDLIEGNRPLWYAHFHYPTLQTAEDQPSKAHLKLAAQRRMGRVFEQAEKDAGRSTRVYRGPIGTPVGRRIFQEVV</sequence>
<evidence type="ECO:0000313" key="2">
    <source>
        <dbReference type="EMBL" id="SED97449.1"/>
    </source>
</evidence>
<gene>
    <name evidence="1" type="ORF">BFL40_18155</name>
    <name evidence="2" type="ORF">SAMN04515675_3394</name>
</gene>
<dbReference type="Proteomes" id="UP000181661">
    <property type="component" value="Unassembled WGS sequence"/>
</dbReference>
<dbReference type="EMBL" id="FNTS01000002">
    <property type="protein sequence ID" value="SED97449.1"/>
    <property type="molecule type" value="Genomic_DNA"/>
</dbReference>
<dbReference type="AlphaFoldDB" id="A0A1S2UY39"/>
<evidence type="ECO:0000313" key="1">
    <source>
        <dbReference type="EMBL" id="OIN51432.1"/>
    </source>
</evidence>
<dbReference type="Proteomes" id="UP000182179">
    <property type="component" value="Unassembled WGS sequence"/>
</dbReference>